<keyword evidence="3" id="KW-0804">Transcription</keyword>
<name>A0ABN3GUM3_9PSEU</name>
<evidence type="ECO:0000313" key="7">
    <source>
        <dbReference type="EMBL" id="GAA2361574.1"/>
    </source>
</evidence>
<protein>
    <submittedName>
        <fullName evidence="7">TetR/AcrR family transcriptional regulator</fullName>
    </submittedName>
</protein>
<dbReference type="InterPro" id="IPR036271">
    <property type="entry name" value="Tet_transcr_reg_TetR-rel_C_sf"/>
</dbReference>
<dbReference type="PROSITE" id="PS50977">
    <property type="entry name" value="HTH_TETR_2"/>
    <property type="match status" value="1"/>
</dbReference>
<feature type="region of interest" description="Disordered" evidence="5">
    <location>
        <begin position="1"/>
        <end position="25"/>
    </location>
</feature>
<sequence>MTDRESRSAQLLWGDRTRAPRGPKPSLSVDRIVAEGIELADLEGLEALSMQRLATELGAGTMSLYRYVPSKDDLIALMLDAAMGAPPQVDEGVGWRGALEACARSCAAVFERHPWVLSLAARPRTMGPNEVAYVEAALAALSGTGLSSAEMIDTVVLLNGFVRGVAPFLAAERDTDRRLIDMELIAAHGRRENYPTVAAVLGELGGRRHRNADDSFEYGLRRILDGVAARIDAP</sequence>
<dbReference type="InterPro" id="IPR004111">
    <property type="entry name" value="Repressor_TetR_C"/>
</dbReference>
<organism evidence="7 8">
    <name type="scientific">Saccharopolyspora halophila</name>
    <dbReference type="NCBI Taxonomy" id="405551"/>
    <lineage>
        <taxon>Bacteria</taxon>
        <taxon>Bacillati</taxon>
        <taxon>Actinomycetota</taxon>
        <taxon>Actinomycetes</taxon>
        <taxon>Pseudonocardiales</taxon>
        <taxon>Pseudonocardiaceae</taxon>
        <taxon>Saccharopolyspora</taxon>
    </lineage>
</organism>
<dbReference type="EMBL" id="BAAARA010000023">
    <property type="protein sequence ID" value="GAA2361574.1"/>
    <property type="molecule type" value="Genomic_DNA"/>
</dbReference>
<feature type="DNA-binding region" description="H-T-H motif" evidence="4">
    <location>
        <begin position="49"/>
        <end position="68"/>
    </location>
</feature>
<dbReference type="RefSeq" id="WP_344136941.1">
    <property type="nucleotide sequence ID" value="NZ_BAAARA010000023.1"/>
</dbReference>
<dbReference type="Gene3D" id="1.10.357.10">
    <property type="entry name" value="Tetracycline Repressor, domain 2"/>
    <property type="match status" value="1"/>
</dbReference>
<evidence type="ECO:0000256" key="3">
    <source>
        <dbReference type="ARBA" id="ARBA00023163"/>
    </source>
</evidence>
<dbReference type="Gene3D" id="1.10.10.60">
    <property type="entry name" value="Homeodomain-like"/>
    <property type="match status" value="1"/>
</dbReference>
<evidence type="ECO:0000256" key="5">
    <source>
        <dbReference type="SAM" id="MobiDB-lite"/>
    </source>
</evidence>
<reference evidence="7 8" key="1">
    <citation type="journal article" date="2019" name="Int. J. Syst. Evol. Microbiol.">
        <title>The Global Catalogue of Microorganisms (GCM) 10K type strain sequencing project: providing services to taxonomists for standard genome sequencing and annotation.</title>
        <authorList>
            <consortium name="The Broad Institute Genomics Platform"/>
            <consortium name="The Broad Institute Genome Sequencing Center for Infectious Disease"/>
            <person name="Wu L."/>
            <person name="Ma J."/>
        </authorList>
    </citation>
    <scope>NUCLEOTIDE SEQUENCE [LARGE SCALE GENOMIC DNA]</scope>
    <source>
        <strain evidence="7 8">JCM 16221</strain>
    </source>
</reference>
<gene>
    <name evidence="7" type="ORF">GCM10009854_46180</name>
</gene>
<keyword evidence="8" id="KW-1185">Reference proteome</keyword>
<comment type="caution">
    <text evidence="7">The sequence shown here is derived from an EMBL/GenBank/DDBJ whole genome shotgun (WGS) entry which is preliminary data.</text>
</comment>
<dbReference type="Pfam" id="PF02909">
    <property type="entry name" value="TetR_C_1"/>
    <property type="match status" value="1"/>
</dbReference>
<dbReference type="SUPFAM" id="SSF46689">
    <property type="entry name" value="Homeodomain-like"/>
    <property type="match status" value="1"/>
</dbReference>
<dbReference type="PANTHER" id="PTHR30055:SF151">
    <property type="entry name" value="TRANSCRIPTIONAL REGULATORY PROTEIN"/>
    <property type="match status" value="1"/>
</dbReference>
<dbReference type="InterPro" id="IPR009057">
    <property type="entry name" value="Homeodomain-like_sf"/>
</dbReference>
<evidence type="ECO:0000313" key="8">
    <source>
        <dbReference type="Proteomes" id="UP001501218"/>
    </source>
</evidence>
<keyword evidence="1" id="KW-0805">Transcription regulation</keyword>
<dbReference type="PANTHER" id="PTHR30055">
    <property type="entry name" value="HTH-TYPE TRANSCRIPTIONAL REGULATOR RUTR"/>
    <property type="match status" value="1"/>
</dbReference>
<dbReference type="Proteomes" id="UP001501218">
    <property type="component" value="Unassembled WGS sequence"/>
</dbReference>
<evidence type="ECO:0000256" key="1">
    <source>
        <dbReference type="ARBA" id="ARBA00023015"/>
    </source>
</evidence>
<feature type="domain" description="HTH tetR-type" evidence="6">
    <location>
        <begin position="26"/>
        <end position="86"/>
    </location>
</feature>
<keyword evidence="2 4" id="KW-0238">DNA-binding</keyword>
<proteinExistence type="predicted"/>
<dbReference type="InterPro" id="IPR050109">
    <property type="entry name" value="HTH-type_TetR-like_transc_reg"/>
</dbReference>
<dbReference type="InterPro" id="IPR001647">
    <property type="entry name" value="HTH_TetR"/>
</dbReference>
<dbReference type="Pfam" id="PF00440">
    <property type="entry name" value="TetR_N"/>
    <property type="match status" value="1"/>
</dbReference>
<dbReference type="SUPFAM" id="SSF48498">
    <property type="entry name" value="Tetracyclin repressor-like, C-terminal domain"/>
    <property type="match status" value="1"/>
</dbReference>
<accession>A0ABN3GUM3</accession>
<evidence type="ECO:0000256" key="2">
    <source>
        <dbReference type="ARBA" id="ARBA00023125"/>
    </source>
</evidence>
<evidence type="ECO:0000256" key="4">
    <source>
        <dbReference type="PROSITE-ProRule" id="PRU00335"/>
    </source>
</evidence>
<evidence type="ECO:0000259" key="6">
    <source>
        <dbReference type="PROSITE" id="PS50977"/>
    </source>
</evidence>